<dbReference type="RefSeq" id="WP_153706662.1">
    <property type="nucleotide sequence ID" value="NZ_JAFFPO010000019.1"/>
</dbReference>
<dbReference type="Proteomes" id="UP000441557">
    <property type="component" value="Unassembled WGS sequence"/>
</dbReference>
<feature type="region of interest" description="Disordered" evidence="1">
    <location>
        <begin position="22"/>
        <end position="57"/>
    </location>
</feature>
<protein>
    <recommendedName>
        <fullName evidence="3">Lreu-0056-like domain-containing protein</fullName>
    </recommendedName>
</protein>
<organism evidence="4 5">
    <name type="scientific">Limosilactobacillus reuteri</name>
    <name type="common">Lactobacillus reuteri</name>
    <dbReference type="NCBI Taxonomy" id="1598"/>
    <lineage>
        <taxon>Bacteria</taxon>
        <taxon>Bacillati</taxon>
        <taxon>Bacillota</taxon>
        <taxon>Bacilli</taxon>
        <taxon>Lactobacillales</taxon>
        <taxon>Lactobacillaceae</taxon>
        <taxon>Limosilactobacillus</taxon>
    </lineage>
</organism>
<reference evidence="4 5" key="1">
    <citation type="submission" date="2019-11" db="EMBL/GenBank/DDBJ databases">
        <title>Draft genome sequence of 12 host-associated Lactobacillus reuteri rodent strains.</title>
        <authorList>
            <person name="Zhang S."/>
            <person name="Ozcam M."/>
            <person name="Van Pijkeren J.P."/>
        </authorList>
    </citation>
    <scope>NUCLEOTIDE SEQUENCE [LARGE SCALE GENOMIC DNA]</scope>
    <source>
        <strain evidence="4 5">L1604-1</strain>
    </source>
</reference>
<dbReference type="CDD" id="cd15778">
    <property type="entry name" value="Lreu_0056_like"/>
    <property type="match status" value="1"/>
</dbReference>
<evidence type="ECO:0000313" key="5">
    <source>
        <dbReference type="Proteomes" id="UP000441557"/>
    </source>
</evidence>
<dbReference type="Gene3D" id="3.30.1460.60">
    <property type="match status" value="1"/>
</dbReference>
<evidence type="ECO:0000256" key="1">
    <source>
        <dbReference type="SAM" id="MobiDB-lite"/>
    </source>
</evidence>
<evidence type="ECO:0000256" key="2">
    <source>
        <dbReference type="SAM" id="SignalP"/>
    </source>
</evidence>
<feature type="chain" id="PRO_5044326982" description="Lreu-0056-like domain-containing protein" evidence="2">
    <location>
        <begin position="19"/>
        <end position="296"/>
    </location>
</feature>
<evidence type="ECO:0000259" key="3">
    <source>
        <dbReference type="Pfam" id="PF22125"/>
    </source>
</evidence>
<name>A0AB36AG88_LIMRT</name>
<keyword evidence="2" id="KW-0732">Signal</keyword>
<feature type="domain" description="Lreu-0056-like" evidence="3">
    <location>
        <begin position="235"/>
        <end position="290"/>
    </location>
</feature>
<dbReference type="EMBL" id="WJMZ01000010">
    <property type="protein sequence ID" value="MRG84421.1"/>
    <property type="molecule type" value="Genomic_DNA"/>
</dbReference>
<dbReference type="AlphaFoldDB" id="A0AB36AG88"/>
<feature type="compositionally biased region" description="Low complexity" evidence="1">
    <location>
        <begin position="22"/>
        <end position="36"/>
    </location>
</feature>
<accession>A0AB36AG88</accession>
<dbReference type="InterPro" id="IPR054365">
    <property type="entry name" value="Lreu_0056-like"/>
</dbReference>
<gene>
    <name evidence="4" type="ORF">GIX80_08520</name>
</gene>
<dbReference type="Pfam" id="PF22125">
    <property type="entry name" value="Lreu_0056_like"/>
    <property type="match status" value="1"/>
</dbReference>
<feature type="signal peptide" evidence="2">
    <location>
        <begin position="1"/>
        <end position="18"/>
    </location>
</feature>
<comment type="caution">
    <text evidence="4">The sequence shown here is derived from an EMBL/GenBank/DDBJ whole genome shotgun (WGS) entry which is preliminary data.</text>
</comment>
<sequence>MKKSIVLASTILVTISLAACGNQSSSSENTSSSNVKVTKKAASKSSSSSAKPQTDRFNNNEYGIMGYLMLVQRSANELANAPKNRNAESSMEIKKNGNVYTLGMLPIGHSVNVIVNNDNVTVKYDENTDGSGMGDKNGSKTYSKQELASKYASQKDEIDKVIKKYNLDSDTDTNNSNQQAAPTDLDEKTEAVLIYAKANGFDTLDVSDNNTASIELSTADNGRRTVGYGSDGDVQYQIDGNNVTYWTLDHSDDTPAYKQKMVEHTTTLSELKQEFYTPENHHQLTVDIIADNMEEN</sequence>
<proteinExistence type="predicted"/>
<evidence type="ECO:0000313" key="4">
    <source>
        <dbReference type="EMBL" id="MRG84421.1"/>
    </source>
</evidence>
<dbReference type="PROSITE" id="PS51257">
    <property type="entry name" value="PROKAR_LIPOPROTEIN"/>
    <property type="match status" value="1"/>
</dbReference>